<feature type="transmembrane region" description="Helical" evidence="1">
    <location>
        <begin position="162"/>
        <end position="182"/>
    </location>
</feature>
<dbReference type="NCBIfam" id="NF038012">
    <property type="entry name" value="DMT_1"/>
    <property type="match status" value="1"/>
</dbReference>
<dbReference type="EMBL" id="FZOD01000039">
    <property type="protein sequence ID" value="SNT39157.1"/>
    <property type="molecule type" value="Genomic_DNA"/>
</dbReference>
<feature type="transmembrane region" description="Helical" evidence="1">
    <location>
        <begin position="130"/>
        <end position="150"/>
    </location>
</feature>
<keyword evidence="3" id="KW-1185">Reference proteome</keyword>
<dbReference type="SUPFAM" id="SSF103481">
    <property type="entry name" value="Multidrug resistance efflux transporter EmrE"/>
    <property type="match status" value="1"/>
</dbReference>
<organism evidence="2 3">
    <name type="scientific">Streptosporangium subroseum</name>
    <dbReference type="NCBI Taxonomy" id="106412"/>
    <lineage>
        <taxon>Bacteria</taxon>
        <taxon>Bacillati</taxon>
        <taxon>Actinomycetota</taxon>
        <taxon>Actinomycetes</taxon>
        <taxon>Streptosporangiales</taxon>
        <taxon>Streptosporangiaceae</taxon>
        <taxon>Streptosporangium</taxon>
    </lineage>
</organism>
<feature type="transmembrane region" description="Helical" evidence="1">
    <location>
        <begin position="50"/>
        <end position="69"/>
    </location>
</feature>
<dbReference type="InterPro" id="IPR037185">
    <property type="entry name" value="EmrE-like"/>
</dbReference>
<name>A0A239M8C1_9ACTN</name>
<dbReference type="PANTHER" id="PTHR40761">
    <property type="entry name" value="CONSERVED INTEGRAL MEMBRANE ALANINE VALINE AND LEUCINE RICH PROTEIN-RELATED"/>
    <property type="match status" value="1"/>
</dbReference>
<dbReference type="AlphaFoldDB" id="A0A239M8C1"/>
<evidence type="ECO:0000313" key="2">
    <source>
        <dbReference type="EMBL" id="SNT39157.1"/>
    </source>
</evidence>
<accession>A0A239M8C1</accession>
<reference evidence="2 3" key="1">
    <citation type="submission" date="2017-06" db="EMBL/GenBank/DDBJ databases">
        <authorList>
            <person name="Kim H.J."/>
            <person name="Triplett B.A."/>
        </authorList>
    </citation>
    <scope>NUCLEOTIDE SEQUENCE [LARGE SCALE GENOMIC DNA]</scope>
    <source>
        <strain evidence="2 3">CGMCC 4.2132</strain>
    </source>
</reference>
<keyword evidence="1" id="KW-0812">Transmembrane</keyword>
<sequence length="293" mass="29832">MSSTLLAAEVALAGSLSFALGAALQQHEAAGTTGSTLFGRLKLLVRRPRWLLGGLAILVGGVGHFMALGLGPLTVVQPVTVASLMFAVPIAAALHRRRPSRAELVAAGAVTAGLIAFVLVIPPTTVRPTLTALDILRFLPCAVLIALVCHRVGQRSTTHGRAILLAVASGVMYASAATLNRVLSNGAMHDLSHLLSWITLLMPVVAAAALALLQSAYATGHFGVAYATVQIADPLTAVTIGALILHERLPSDPASLLAALGAGALVLAGTVALARISPAPEAAERPIPVSSPA</sequence>
<gene>
    <name evidence="2" type="ORF">SAMN05216276_10394</name>
</gene>
<feature type="transmembrane region" description="Helical" evidence="1">
    <location>
        <begin position="256"/>
        <end position="276"/>
    </location>
</feature>
<dbReference type="PANTHER" id="PTHR40761:SF1">
    <property type="entry name" value="CONSERVED INTEGRAL MEMBRANE ALANINE VALINE AND LEUCINE RICH PROTEIN-RELATED"/>
    <property type="match status" value="1"/>
</dbReference>
<dbReference type="Proteomes" id="UP000198282">
    <property type="component" value="Unassembled WGS sequence"/>
</dbReference>
<proteinExistence type="predicted"/>
<feature type="transmembrane region" description="Helical" evidence="1">
    <location>
        <begin position="75"/>
        <end position="92"/>
    </location>
</feature>
<evidence type="ECO:0000313" key="3">
    <source>
        <dbReference type="Proteomes" id="UP000198282"/>
    </source>
</evidence>
<keyword evidence="1" id="KW-0472">Membrane</keyword>
<evidence type="ECO:0008006" key="4">
    <source>
        <dbReference type="Google" id="ProtNLM"/>
    </source>
</evidence>
<feature type="transmembrane region" description="Helical" evidence="1">
    <location>
        <begin position="225"/>
        <end position="244"/>
    </location>
</feature>
<feature type="transmembrane region" description="Helical" evidence="1">
    <location>
        <begin position="194"/>
        <end position="213"/>
    </location>
</feature>
<dbReference type="RefSeq" id="WP_089210825.1">
    <property type="nucleotide sequence ID" value="NZ_FZOD01000039.1"/>
</dbReference>
<evidence type="ECO:0000256" key="1">
    <source>
        <dbReference type="SAM" id="Phobius"/>
    </source>
</evidence>
<keyword evidence="1" id="KW-1133">Transmembrane helix</keyword>
<dbReference type="OrthoDB" id="4571836at2"/>
<protein>
    <recommendedName>
        <fullName evidence="4">Magnesium transporter NIPA</fullName>
    </recommendedName>
</protein>
<feature type="transmembrane region" description="Helical" evidence="1">
    <location>
        <begin position="104"/>
        <end position="124"/>
    </location>
</feature>